<evidence type="ECO:0000256" key="1">
    <source>
        <dbReference type="SAM" id="MobiDB-lite"/>
    </source>
</evidence>
<name>A0A383E3R4_9ZZZZ</name>
<protein>
    <submittedName>
        <fullName evidence="2">Uncharacterized protein</fullName>
    </submittedName>
</protein>
<dbReference type="EMBL" id="UINC01222580">
    <property type="protein sequence ID" value="SVE51426.1"/>
    <property type="molecule type" value="Genomic_DNA"/>
</dbReference>
<gene>
    <name evidence="2" type="ORF">METZ01_LOCUS504280</name>
</gene>
<feature type="region of interest" description="Disordered" evidence="1">
    <location>
        <begin position="1"/>
        <end position="21"/>
    </location>
</feature>
<accession>A0A383E3R4</accession>
<sequence length="187" mass="20774">QEITETPLIPPSEKNRSPCVRDVHPGSEKSLLTLEFDRHVGVEMPVLHRDLIRPHPGVGAVDALAAFILEAPTMIGTHEARAPIDNLRPVVGTDVGKQFIALLVLNQEERIIAQLHGRRELLESGFKTQVHINRSQSEDSSYVTTNPWDVGSIPKPDVYLKADRLTGIPIRMIAPPTDTSRSHRSTY</sequence>
<proteinExistence type="predicted"/>
<organism evidence="2">
    <name type="scientific">marine metagenome</name>
    <dbReference type="NCBI Taxonomy" id="408172"/>
    <lineage>
        <taxon>unclassified sequences</taxon>
        <taxon>metagenomes</taxon>
        <taxon>ecological metagenomes</taxon>
    </lineage>
</organism>
<reference evidence="2" key="1">
    <citation type="submission" date="2018-05" db="EMBL/GenBank/DDBJ databases">
        <authorList>
            <person name="Lanie J.A."/>
            <person name="Ng W.-L."/>
            <person name="Kazmierczak K.M."/>
            <person name="Andrzejewski T.M."/>
            <person name="Davidsen T.M."/>
            <person name="Wayne K.J."/>
            <person name="Tettelin H."/>
            <person name="Glass J.I."/>
            <person name="Rusch D."/>
            <person name="Podicherti R."/>
            <person name="Tsui H.-C.T."/>
            <person name="Winkler M.E."/>
        </authorList>
    </citation>
    <scope>NUCLEOTIDE SEQUENCE</scope>
</reference>
<dbReference type="AlphaFoldDB" id="A0A383E3R4"/>
<feature type="non-terminal residue" evidence="2">
    <location>
        <position position="1"/>
    </location>
</feature>
<evidence type="ECO:0000313" key="2">
    <source>
        <dbReference type="EMBL" id="SVE51426.1"/>
    </source>
</evidence>